<name>A6XAD3_9CAUD</name>
<accession>A6XAD3</accession>
<evidence type="ECO:0000313" key="2">
    <source>
        <dbReference type="Proteomes" id="UP000001112"/>
    </source>
</evidence>
<sequence length="55" mass="6125">MARPVSTHATAKFRLSKTVLADVEEMHWVLRKDSSEIVEAAIIEYLAKNAPKSGK</sequence>
<keyword evidence="2" id="KW-1185">Reference proteome</keyword>
<organism evidence="1 2">
    <name type="scientific">Actinomyces phage Av-1</name>
    <dbReference type="NCBI Taxonomy" id="2880361"/>
    <lineage>
        <taxon>Viruses</taxon>
        <taxon>Duplodnaviria</taxon>
        <taxon>Heunggongvirae</taxon>
        <taxon>Uroviricota</taxon>
        <taxon>Caudoviricetes</taxon>
        <taxon>Dybvigvirus</taxon>
        <taxon>Dybvigvirus Av1</taxon>
    </lineage>
</organism>
<dbReference type="GeneID" id="5329883"/>
<protein>
    <submittedName>
        <fullName evidence="1">Uncharacterized protein</fullName>
    </submittedName>
</protein>
<dbReference type="KEGG" id="vg:5329883"/>
<dbReference type="Proteomes" id="UP000001112">
    <property type="component" value="Segment"/>
</dbReference>
<dbReference type="EMBL" id="DQ123818">
    <property type="protein sequence ID" value="ABR67672.1"/>
    <property type="molecule type" value="Genomic_DNA"/>
</dbReference>
<evidence type="ECO:0000313" key="1">
    <source>
        <dbReference type="EMBL" id="ABR67672.1"/>
    </source>
</evidence>
<dbReference type="RefSeq" id="YP_001333660.1">
    <property type="nucleotide sequence ID" value="NC_009643.1"/>
</dbReference>
<reference evidence="1 2" key="1">
    <citation type="journal article" date="2006" name="Appl. Environ. Microbiol.">
        <title>Isolation and expression of the lysis genes of Actinomyces naeslundii phage Av-1.</title>
        <authorList>
            <person name="Delisle A.L."/>
            <person name="Barcak G.J."/>
            <person name="Guo M."/>
        </authorList>
    </citation>
    <scope>NUCLEOTIDE SEQUENCE</scope>
</reference>
<proteinExistence type="predicted"/>